<sequence length="500" mass="54067">MEGEDISYIQSISDFEDGLPFETHGFAHTEAAGPFVKQEFYSLPGGADEASWSDDAVSPREVGSILPWEGIMWPSLPELANMNQAGASCGQLACTPGQNAISMASPDMAIGHGIPSLSWDPIISPPSEIHNTAGSTSMPLGSSFYLPDASMEARDCQCVLCNEGFEDGRPVGATVESYILPDAITHTPCRTASSEPPASVGSVGVRASHADKSMEAQYSSASPAYVPTGVQSCDASPADGSSRVQSAVVTPINLPTGVSSSRVSPVDVSDDSVLIRGSPAAPSASPSSSRPGTADSASHSLSTEAAADGEERTQASRRRTRSNLPGVPAATTTSSRRMYGHRDRLHLMRNLHERSPSPDLPWAQKPAGAPYKYVYEMDPESLEFFDRTLLENRDERLPVKLPFKMIAHKLRHVFCGAPETLRGHHRRLIKTPEERVRRPVWHPVDIDLLRQAVQSAECRTFNQSNIKWRAVSDFIVNNGGTYRFGNATCSRKWSELCGEE</sequence>
<comment type="caution">
    <text evidence="2">The sequence shown here is derived from an EMBL/GenBank/DDBJ whole genome shotgun (WGS) entry which is preliminary data.</text>
</comment>
<dbReference type="Proteomes" id="UP000076580">
    <property type="component" value="Chromosome 02"/>
</dbReference>
<dbReference type="EMBL" id="LAYC01000002">
    <property type="protein sequence ID" value="KYK56465.1"/>
    <property type="molecule type" value="Genomic_DNA"/>
</dbReference>
<keyword evidence="3" id="KW-1185">Reference proteome</keyword>
<reference evidence="2 3" key="1">
    <citation type="journal article" date="2016" name="Sci. Rep.">
        <title>Insights into Adaptations to a Near-Obligate Nematode Endoparasitic Lifestyle from the Finished Genome of Drechmeria coniospora.</title>
        <authorList>
            <person name="Zhang L."/>
            <person name="Zhou Z."/>
            <person name="Guo Q."/>
            <person name="Fokkens L."/>
            <person name="Miskei M."/>
            <person name="Pocsi I."/>
            <person name="Zhang W."/>
            <person name="Chen M."/>
            <person name="Wang L."/>
            <person name="Sun Y."/>
            <person name="Donzelli B.G."/>
            <person name="Gibson D.M."/>
            <person name="Nelson D.R."/>
            <person name="Luo J.G."/>
            <person name="Rep M."/>
            <person name="Liu H."/>
            <person name="Yang S."/>
            <person name="Wang J."/>
            <person name="Krasnoff S.B."/>
            <person name="Xu Y."/>
            <person name="Molnar I."/>
            <person name="Lin M."/>
        </authorList>
    </citation>
    <scope>NUCLEOTIDE SEQUENCE [LARGE SCALE GENOMIC DNA]</scope>
    <source>
        <strain evidence="2 3">ARSEF 6962</strain>
    </source>
</reference>
<evidence type="ECO:0000256" key="1">
    <source>
        <dbReference type="SAM" id="MobiDB-lite"/>
    </source>
</evidence>
<proteinExistence type="predicted"/>
<dbReference type="GeneID" id="63716108"/>
<dbReference type="InParanoid" id="A0A151GH78"/>
<dbReference type="STRING" id="98403.A0A151GH78"/>
<evidence type="ECO:0000313" key="2">
    <source>
        <dbReference type="EMBL" id="KYK56465.1"/>
    </source>
</evidence>
<gene>
    <name evidence="2" type="ORF">DCS_03465</name>
</gene>
<organism evidence="2 3">
    <name type="scientific">Drechmeria coniospora</name>
    <name type="common">Nematophagous fungus</name>
    <name type="synonym">Meria coniospora</name>
    <dbReference type="NCBI Taxonomy" id="98403"/>
    <lineage>
        <taxon>Eukaryota</taxon>
        <taxon>Fungi</taxon>
        <taxon>Dikarya</taxon>
        <taxon>Ascomycota</taxon>
        <taxon>Pezizomycotina</taxon>
        <taxon>Sordariomycetes</taxon>
        <taxon>Hypocreomycetidae</taxon>
        <taxon>Hypocreales</taxon>
        <taxon>Ophiocordycipitaceae</taxon>
        <taxon>Drechmeria</taxon>
    </lineage>
</organism>
<evidence type="ECO:0008006" key="4">
    <source>
        <dbReference type="Google" id="ProtNLM"/>
    </source>
</evidence>
<dbReference type="RefSeq" id="XP_040655817.1">
    <property type="nucleotide sequence ID" value="XM_040800784.1"/>
</dbReference>
<evidence type="ECO:0000313" key="3">
    <source>
        <dbReference type="Proteomes" id="UP000076580"/>
    </source>
</evidence>
<dbReference type="AlphaFoldDB" id="A0A151GH78"/>
<accession>A0A151GH78</accession>
<name>A0A151GH78_DRECN</name>
<feature type="compositionally biased region" description="Low complexity" evidence="1">
    <location>
        <begin position="278"/>
        <end position="289"/>
    </location>
</feature>
<feature type="region of interest" description="Disordered" evidence="1">
    <location>
        <begin position="273"/>
        <end position="341"/>
    </location>
</feature>
<protein>
    <recommendedName>
        <fullName evidence="4">Myb-like domain-containing protein</fullName>
    </recommendedName>
</protein>